<evidence type="ECO:0000313" key="12">
    <source>
        <dbReference type="Proteomes" id="UP000256900"/>
    </source>
</evidence>
<dbReference type="OrthoDB" id="9803054at2"/>
<dbReference type="InterPro" id="IPR023707">
    <property type="entry name" value="OM_assembly_BamA"/>
</dbReference>
<evidence type="ECO:0000256" key="5">
    <source>
        <dbReference type="ARBA" id="ARBA00022737"/>
    </source>
</evidence>
<feature type="chain" id="PRO_5017840092" description="Outer membrane protein assembly factor BamA" evidence="8">
    <location>
        <begin position="30"/>
        <end position="820"/>
    </location>
</feature>
<comment type="subunit">
    <text evidence="8">Part of the Bam complex.</text>
</comment>
<dbReference type="InterPro" id="IPR010827">
    <property type="entry name" value="BamA/TamA_POTRA"/>
</dbReference>
<keyword evidence="3 8" id="KW-0812">Transmembrane</keyword>
<evidence type="ECO:0000256" key="7">
    <source>
        <dbReference type="ARBA" id="ARBA00023237"/>
    </source>
</evidence>
<evidence type="ECO:0000256" key="4">
    <source>
        <dbReference type="ARBA" id="ARBA00022729"/>
    </source>
</evidence>
<dbReference type="InterPro" id="IPR039910">
    <property type="entry name" value="D15-like"/>
</dbReference>
<keyword evidence="7 8" id="KW-0998">Cell outer membrane</keyword>
<feature type="signal peptide" evidence="8">
    <location>
        <begin position="1"/>
        <end position="29"/>
    </location>
</feature>
<sequence length="820" mass="90235" precursor="true">MQFIRGQLFRWFLAVLIVMPFLASVPALAANVIVEGNHRVDSETIASYFSGTDPASVNTGVKALYATGLFSDIEISHSRGGVVVRVVENNLINRVAFEGNSKVKSDQLEGSIQSKDHGPFNKTIVDADVERIKDLYRRAGEAAASVTYRIVNLPNGRVDVVFKIDEGPKTGVKDIVFVGNHVYSSGKLRDLMQTTEMDWLSFFKSSDVYDPDKIASDLDAIRRFYLKNGYADFHIVGSDARYDPSLKGYVVTITVEEGPQYHVAAVDIESHIAAINGDALRTYLRISAGEIYNGDQVQKTTDALTTQVMRRGYAFSQVHPRGDRDPVTRTVRIAFVIDEGPRVYVERIDIRGNTRTRDYVIRREFDIGEGDAYNKAIVDRAERRLNNLGYFKKVTITNEPGSAPDRVVVVVTVEDQPTGSFSVSGGYSTAEGVIGEVSVQETNFMGRGQFVRLSVQLGQYAEGATFSFTEPYFLGHRIAAGFDLFAKNSTVSQYAFYNDFMVGGTLRGGIPVTDEITFAPRYSIYSSYISIPNNSWYPYNDCTNPIYGITPTWNGSSGVQATNTYNCLTNGEASLALKQAQGTTLTSMPGFTLSYNSLDNNRMPTDGIHAEWREDFAGAGGNERYVRSTADLRYYHSIYDQWDIVGLLHFQGGILNHYGSGDERIVDNFNMGPELIRGFQPDGLGPRDVSVDPQGNPLGGTKYWGASAEADFPIWGLPKEVGLRGAVFTDWGALWGYQGPTYFPQFASNPAVVGGCGPGCSYQGDKITVGGDTSSIRGSVGVSLIWASPMGPIRFDFAKAVKKNQWDQTQIFNFTGGTTF</sequence>
<evidence type="ECO:0000256" key="8">
    <source>
        <dbReference type="HAMAP-Rule" id="MF_01430"/>
    </source>
</evidence>
<proteinExistence type="inferred from homology"/>
<dbReference type="Pfam" id="PF01103">
    <property type="entry name" value="Omp85"/>
    <property type="match status" value="1"/>
</dbReference>
<keyword evidence="4 8" id="KW-0732">Signal</keyword>
<gene>
    <name evidence="8" type="primary">bamA</name>
    <name evidence="11" type="ORF">DES32_3084</name>
</gene>
<name>A0A3D9YNU9_9HYPH</name>
<dbReference type="Proteomes" id="UP000256900">
    <property type="component" value="Unassembled WGS sequence"/>
</dbReference>
<dbReference type="PIRSF" id="PIRSF006076">
    <property type="entry name" value="OM_assembly_OMP85"/>
    <property type="match status" value="1"/>
</dbReference>
<evidence type="ECO:0000259" key="10">
    <source>
        <dbReference type="PROSITE" id="PS51779"/>
    </source>
</evidence>
<dbReference type="EMBL" id="QUMO01000005">
    <property type="protein sequence ID" value="REF84237.1"/>
    <property type="molecule type" value="Genomic_DNA"/>
</dbReference>
<dbReference type="InterPro" id="IPR000184">
    <property type="entry name" value="Bac_surfAg_D15"/>
</dbReference>
<dbReference type="GO" id="GO:0009279">
    <property type="term" value="C:cell outer membrane"/>
    <property type="evidence" value="ECO:0007669"/>
    <property type="project" value="UniProtKB-SubCell"/>
</dbReference>
<comment type="similarity">
    <text evidence="8">Belongs to the BamA family.</text>
</comment>
<dbReference type="HAMAP" id="MF_01430">
    <property type="entry name" value="OM_assembly_BamA"/>
    <property type="match status" value="1"/>
</dbReference>
<dbReference type="Gene3D" id="3.10.20.310">
    <property type="entry name" value="membrane protein fhac"/>
    <property type="match status" value="5"/>
</dbReference>
<comment type="caution">
    <text evidence="11">The sequence shown here is derived from an EMBL/GenBank/DDBJ whole genome shotgun (WGS) entry which is preliminary data.</text>
</comment>
<keyword evidence="2 8" id="KW-1134">Transmembrane beta strand</keyword>
<dbReference type="RefSeq" id="WP_115837581.1">
    <property type="nucleotide sequence ID" value="NZ_CP025086.1"/>
</dbReference>
<reference evidence="11 12" key="1">
    <citation type="submission" date="2018-08" db="EMBL/GenBank/DDBJ databases">
        <title>Genomic Encyclopedia of Type Strains, Phase IV (KMG-IV): sequencing the most valuable type-strain genomes for metagenomic binning, comparative biology and taxonomic classification.</title>
        <authorList>
            <person name="Goeker M."/>
        </authorList>
    </citation>
    <scope>NUCLEOTIDE SEQUENCE [LARGE SCALE GENOMIC DNA]</scope>
    <source>
        <strain evidence="11 12">BW863</strain>
    </source>
</reference>
<comment type="function">
    <text evidence="8">Part of the outer membrane protein assembly complex, which is involved in assembly and insertion of beta-barrel proteins into the outer membrane.</text>
</comment>
<feature type="domain" description="POTRA" evidence="10">
    <location>
        <begin position="343"/>
        <end position="416"/>
    </location>
</feature>
<dbReference type="PANTHER" id="PTHR12815:SF23">
    <property type="entry name" value="OUTER MEMBRANE PROTEIN ASSEMBLY FACTOR BAMA"/>
    <property type="match status" value="1"/>
</dbReference>
<evidence type="ECO:0000256" key="1">
    <source>
        <dbReference type="ARBA" id="ARBA00004370"/>
    </source>
</evidence>
<dbReference type="PROSITE" id="PS51779">
    <property type="entry name" value="POTRA"/>
    <property type="match status" value="3"/>
</dbReference>
<evidence type="ECO:0000313" key="11">
    <source>
        <dbReference type="EMBL" id="REF84237.1"/>
    </source>
</evidence>
<feature type="domain" description="POTRA" evidence="10">
    <location>
        <begin position="90"/>
        <end position="167"/>
    </location>
</feature>
<comment type="subcellular location">
    <subcellularLocation>
        <location evidence="8">Cell outer membrane</location>
    </subcellularLocation>
    <subcellularLocation>
        <location evidence="1">Membrane</location>
    </subcellularLocation>
</comment>
<evidence type="ECO:0000256" key="6">
    <source>
        <dbReference type="ARBA" id="ARBA00023136"/>
    </source>
</evidence>
<organism evidence="11 12">
    <name type="scientific">Methylovirgula ligni</name>
    <dbReference type="NCBI Taxonomy" id="569860"/>
    <lineage>
        <taxon>Bacteria</taxon>
        <taxon>Pseudomonadati</taxon>
        <taxon>Pseudomonadota</taxon>
        <taxon>Alphaproteobacteria</taxon>
        <taxon>Hyphomicrobiales</taxon>
        <taxon>Beijerinckiaceae</taxon>
        <taxon>Methylovirgula</taxon>
    </lineage>
</organism>
<dbReference type="PANTHER" id="PTHR12815">
    <property type="entry name" value="SORTING AND ASSEMBLY MACHINERY SAMM50 PROTEIN FAMILY MEMBER"/>
    <property type="match status" value="1"/>
</dbReference>
<dbReference type="Gene3D" id="2.40.160.50">
    <property type="entry name" value="membrane protein fhac: a member of the omp85/tpsb transporter family"/>
    <property type="match status" value="1"/>
</dbReference>
<dbReference type="Pfam" id="PF07244">
    <property type="entry name" value="POTRA"/>
    <property type="match status" value="4"/>
</dbReference>
<dbReference type="AlphaFoldDB" id="A0A3D9YNU9"/>
<feature type="domain" description="POTRA" evidence="10">
    <location>
        <begin position="170"/>
        <end position="258"/>
    </location>
</feature>
<evidence type="ECO:0000256" key="9">
    <source>
        <dbReference type="NCBIfam" id="TIGR03303"/>
    </source>
</evidence>
<protein>
    <recommendedName>
        <fullName evidence="8 9">Outer membrane protein assembly factor BamA</fullName>
    </recommendedName>
</protein>
<dbReference type="GO" id="GO:0043165">
    <property type="term" value="P:Gram-negative-bacterium-type cell outer membrane assembly"/>
    <property type="evidence" value="ECO:0007669"/>
    <property type="project" value="UniProtKB-UniRule"/>
</dbReference>
<evidence type="ECO:0000256" key="2">
    <source>
        <dbReference type="ARBA" id="ARBA00022452"/>
    </source>
</evidence>
<dbReference type="NCBIfam" id="TIGR03303">
    <property type="entry name" value="OM_YaeT"/>
    <property type="match status" value="1"/>
</dbReference>
<keyword evidence="5 8" id="KW-0677">Repeat</keyword>
<evidence type="ECO:0000256" key="3">
    <source>
        <dbReference type="ARBA" id="ARBA00022692"/>
    </source>
</evidence>
<dbReference type="InterPro" id="IPR034746">
    <property type="entry name" value="POTRA"/>
</dbReference>
<dbReference type="GO" id="GO:0051205">
    <property type="term" value="P:protein insertion into membrane"/>
    <property type="evidence" value="ECO:0007669"/>
    <property type="project" value="UniProtKB-UniRule"/>
</dbReference>
<accession>A0A3D9YNU9</accession>
<keyword evidence="12" id="KW-1185">Reference proteome</keyword>
<keyword evidence="6 8" id="KW-0472">Membrane</keyword>